<accession>A0ABS5AI49</accession>
<dbReference type="InterPro" id="IPR036689">
    <property type="entry name" value="ESAT-6-like_sf"/>
</dbReference>
<comment type="caution">
    <text evidence="2">The sequence shown here is derived from an EMBL/GenBank/DDBJ whole genome shotgun (WGS) entry which is preliminary data.</text>
</comment>
<protein>
    <submittedName>
        <fullName evidence="2">Uncharacterized protein YukE</fullName>
    </submittedName>
</protein>
<evidence type="ECO:0000313" key="2">
    <source>
        <dbReference type="EMBL" id="MBP2476037.1"/>
    </source>
</evidence>
<name>A0ABS5AI49_9PSEU</name>
<feature type="compositionally biased region" description="Basic and acidic residues" evidence="1">
    <location>
        <begin position="267"/>
        <end position="286"/>
    </location>
</feature>
<sequence>MPTAYADKTDLGGVLKAPEDTSGAKIEELIQQQGWQVQAVDWAFTKVTGESIVRKVIMPITGDYTRIQMNGDAWRTGADAMNTMSGNLNASVDQVRESWEGPAAVAHEAFIKAVWKAGLLAEAQVAKLIAKGFDKVAEGSQKLCQKALDLIKMLVNKLVDAIKKAWIPAYGWIKAAELVWDAYQIYRKIMEIVDAVKRIIETAKQLHDTISQVPSQLGKIKDVRSIGDAIEVGKDLKQSATDIRDGATSIRDDARGIGDSAKGARAAGREMGKDAKDLNDHLRKPAESGGTRR</sequence>
<gene>
    <name evidence="2" type="ORF">JOF53_004909</name>
</gene>
<dbReference type="Proteomes" id="UP001519363">
    <property type="component" value="Unassembled WGS sequence"/>
</dbReference>
<organism evidence="2 3">
    <name type="scientific">Crossiella equi</name>
    <dbReference type="NCBI Taxonomy" id="130796"/>
    <lineage>
        <taxon>Bacteria</taxon>
        <taxon>Bacillati</taxon>
        <taxon>Actinomycetota</taxon>
        <taxon>Actinomycetes</taxon>
        <taxon>Pseudonocardiales</taxon>
        <taxon>Pseudonocardiaceae</taxon>
        <taxon>Crossiella</taxon>
    </lineage>
</organism>
<feature type="region of interest" description="Disordered" evidence="1">
    <location>
        <begin position="251"/>
        <end position="293"/>
    </location>
</feature>
<dbReference type="RefSeq" id="WP_086783059.1">
    <property type="nucleotide sequence ID" value="NZ_JAGIOO010000001.1"/>
</dbReference>
<proteinExistence type="predicted"/>
<reference evidence="2 3" key="1">
    <citation type="submission" date="2021-03" db="EMBL/GenBank/DDBJ databases">
        <title>Sequencing the genomes of 1000 actinobacteria strains.</title>
        <authorList>
            <person name="Klenk H.-P."/>
        </authorList>
    </citation>
    <scope>NUCLEOTIDE SEQUENCE [LARGE SCALE GENOMIC DNA]</scope>
    <source>
        <strain evidence="2 3">DSM 44580</strain>
    </source>
</reference>
<evidence type="ECO:0000256" key="1">
    <source>
        <dbReference type="SAM" id="MobiDB-lite"/>
    </source>
</evidence>
<evidence type="ECO:0000313" key="3">
    <source>
        <dbReference type="Proteomes" id="UP001519363"/>
    </source>
</evidence>
<dbReference type="EMBL" id="JAGIOO010000001">
    <property type="protein sequence ID" value="MBP2476037.1"/>
    <property type="molecule type" value="Genomic_DNA"/>
</dbReference>
<dbReference type="SUPFAM" id="SSF140453">
    <property type="entry name" value="EsxAB dimer-like"/>
    <property type="match status" value="1"/>
</dbReference>
<keyword evidence="3" id="KW-1185">Reference proteome</keyword>